<gene>
    <name evidence="14" type="ORF">SAMN05660895_0276</name>
</gene>
<evidence type="ECO:0000256" key="11">
    <source>
        <dbReference type="ARBA" id="ARBA00023049"/>
    </source>
</evidence>
<keyword evidence="8" id="KW-0479">Metal-binding</keyword>
<dbReference type="InterPro" id="IPR001930">
    <property type="entry name" value="Peptidase_M1"/>
</dbReference>
<evidence type="ECO:0000256" key="6">
    <source>
        <dbReference type="ARBA" id="ARBA00022438"/>
    </source>
</evidence>
<dbReference type="PANTHER" id="PTHR11533">
    <property type="entry name" value="PROTEASE M1 ZINC METALLOPROTEASE"/>
    <property type="match status" value="1"/>
</dbReference>
<evidence type="ECO:0000256" key="10">
    <source>
        <dbReference type="ARBA" id="ARBA00022833"/>
    </source>
</evidence>
<evidence type="ECO:0000259" key="12">
    <source>
        <dbReference type="Pfam" id="PF01433"/>
    </source>
</evidence>
<accession>A0A1I7N0K7</accession>
<feature type="domain" description="Peptidase M1 membrane alanine aminopeptidase" evidence="12">
    <location>
        <begin position="263"/>
        <end position="454"/>
    </location>
</feature>
<dbReference type="InterPro" id="IPR027268">
    <property type="entry name" value="Peptidase_M4/M1_CTD_sf"/>
</dbReference>
<dbReference type="CDD" id="cd09603">
    <property type="entry name" value="M1_APN_like"/>
    <property type="match status" value="1"/>
</dbReference>
<evidence type="ECO:0000313" key="15">
    <source>
        <dbReference type="Proteomes" id="UP000199537"/>
    </source>
</evidence>
<dbReference type="RefSeq" id="WP_092456667.1">
    <property type="nucleotide sequence ID" value="NZ_FPCJ01000001.1"/>
</dbReference>
<dbReference type="GO" id="GO:0042277">
    <property type="term" value="F:peptide binding"/>
    <property type="evidence" value="ECO:0007669"/>
    <property type="project" value="TreeGrafter"/>
</dbReference>
<keyword evidence="10" id="KW-0862">Zinc</keyword>
<dbReference type="AlphaFoldDB" id="A0A1I7N0K7"/>
<organism evidence="14 15">
    <name type="scientific">Thermoflavifilum thermophilum</name>
    <dbReference type="NCBI Taxonomy" id="1393122"/>
    <lineage>
        <taxon>Bacteria</taxon>
        <taxon>Pseudomonadati</taxon>
        <taxon>Bacteroidota</taxon>
        <taxon>Chitinophagia</taxon>
        <taxon>Chitinophagales</taxon>
        <taxon>Chitinophagaceae</taxon>
        <taxon>Thermoflavifilum</taxon>
    </lineage>
</organism>
<evidence type="ECO:0000313" key="14">
    <source>
        <dbReference type="EMBL" id="SFV28184.1"/>
    </source>
</evidence>
<protein>
    <recommendedName>
        <fullName evidence="5">Aminopeptidase N</fullName>
        <ecNumber evidence="4">3.4.11.2</ecNumber>
    </recommendedName>
</protein>
<evidence type="ECO:0000256" key="1">
    <source>
        <dbReference type="ARBA" id="ARBA00000098"/>
    </source>
</evidence>
<evidence type="ECO:0000259" key="13">
    <source>
        <dbReference type="Pfam" id="PF17900"/>
    </source>
</evidence>
<evidence type="ECO:0000256" key="7">
    <source>
        <dbReference type="ARBA" id="ARBA00022670"/>
    </source>
</evidence>
<dbReference type="Proteomes" id="UP000199537">
    <property type="component" value="Unassembled WGS sequence"/>
</dbReference>
<feature type="domain" description="Aminopeptidase N-like N-terminal" evidence="13">
    <location>
        <begin position="42"/>
        <end position="215"/>
    </location>
</feature>
<dbReference type="Pfam" id="PF17900">
    <property type="entry name" value="Peptidase_M1_N"/>
    <property type="match status" value="1"/>
</dbReference>
<dbReference type="Pfam" id="PF01433">
    <property type="entry name" value="Peptidase_M1"/>
    <property type="match status" value="1"/>
</dbReference>
<dbReference type="SUPFAM" id="SSF55486">
    <property type="entry name" value="Metalloproteases ('zincins'), catalytic domain"/>
    <property type="match status" value="1"/>
</dbReference>
<dbReference type="OrthoDB" id="100605at2"/>
<evidence type="ECO:0000256" key="8">
    <source>
        <dbReference type="ARBA" id="ARBA00022723"/>
    </source>
</evidence>
<keyword evidence="15" id="KW-1185">Reference proteome</keyword>
<dbReference type="GO" id="GO:0043171">
    <property type="term" value="P:peptide catabolic process"/>
    <property type="evidence" value="ECO:0007669"/>
    <property type="project" value="TreeGrafter"/>
</dbReference>
<dbReference type="EC" id="3.4.11.2" evidence="4"/>
<dbReference type="GO" id="GO:0016020">
    <property type="term" value="C:membrane"/>
    <property type="evidence" value="ECO:0007669"/>
    <property type="project" value="TreeGrafter"/>
</dbReference>
<keyword evidence="11" id="KW-0482">Metalloprotease</keyword>
<dbReference type="SUPFAM" id="SSF63737">
    <property type="entry name" value="Leukotriene A4 hydrolase N-terminal domain"/>
    <property type="match status" value="1"/>
</dbReference>
<evidence type="ECO:0000256" key="4">
    <source>
        <dbReference type="ARBA" id="ARBA00012564"/>
    </source>
</evidence>
<dbReference type="GO" id="GO:0008270">
    <property type="term" value="F:zinc ion binding"/>
    <property type="evidence" value="ECO:0007669"/>
    <property type="project" value="InterPro"/>
</dbReference>
<dbReference type="STRING" id="1393122.SAMN05660895_0276"/>
<sequence length="550" mass="63777">MYHIRLPYFGLWFLLTTLVWCGKSKKLLAAGFARDTLIDVLHYRFDIELHDTSSEIKAEARIRFVVRQSLQSCKLDFDIAATTDSIGMKVDEVRYQQQRIYYSASDEQIELHFPKMLAAGDTIEVTIRYHGQPADGLIIGKNLFGDRTYFGDNWPARAHDWLPVNDHPSDKATVDFFVQAPCHDQVIANGQLMERTDLKNGYVLTHWQETHPIPTKVMVIGVAPFAVEYLHQGNDIPIQSWVYPENKTEGFTDFQVAPAIVAYFESLLGPFPYEKLANVQSTTRYGGMENASCIFYDEHLITGKQRMTLILAHEIGHQWFGDCVTEADWPHIWLSEGFATFMSEMYAEHAFGKDSLQKILAHDRQLILHYDSLHQTPVINNQFQHPEQLLNPDSYQKGGYVLQMLRQLIGDSIFWKGMRLYVQQYRHRNASTEDFIQVMERVSHQSLQTFFKQWLYRPEDPVIGWYGKYDTLKHAIELHIKQLQHGEAFDLPLEIQAIDRHGKSHLFSAHLVEKQQSFIIPCSFQPIRILLDPMNKILMQQIEQMPADIQ</sequence>
<evidence type="ECO:0000256" key="3">
    <source>
        <dbReference type="ARBA" id="ARBA00010136"/>
    </source>
</evidence>
<evidence type="ECO:0000256" key="9">
    <source>
        <dbReference type="ARBA" id="ARBA00022801"/>
    </source>
</evidence>
<keyword evidence="6" id="KW-0031">Aminopeptidase</keyword>
<keyword evidence="7" id="KW-0645">Protease</keyword>
<dbReference type="GO" id="GO:0005737">
    <property type="term" value="C:cytoplasm"/>
    <property type="evidence" value="ECO:0007669"/>
    <property type="project" value="TreeGrafter"/>
</dbReference>
<dbReference type="InterPro" id="IPR042097">
    <property type="entry name" value="Aminopeptidase_N-like_N_sf"/>
</dbReference>
<name>A0A1I7N0K7_9BACT</name>
<evidence type="ECO:0000256" key="5">
    <source>
        <dbReference type="ARBA" id="ARBA00015611"/>
    </source>
</evidence>
<comment type="cofactor">
    <cofactor evidence="2">
        <name>Zn(2+)</name>
        <dbReference type="ChEBI" id="CHEBI:29105"/>
    </cofactor>
</comment>
<dbReference type="GO" id="GO:0006508">
    <property type="term" value="P:proteolysis"/>
    <property type="evidence" value="ECO:0007669"/>
    <property type="project" value="UniProtKB-KW"/>
</dbReference>
<evidence type="ECO:0000256" key="2">
    <source>
        <dbReference type="ARBA" id="ARBA00001947"/>
    </source>
</evidence>
<proteinExistence type="inferred from homology"/>
<dbReference type="GO" id="GO:0070006">
    <property type="term" value="F:metalloaminopeptidase activity"/>
    <property type="evidence" value="ECO:0007669"/>
    <property type="project" value="TreeGrafter"/>
</dbReference>
<dbReference type="GO" id="GO:0016285">
    <property type="term" value="F:alanyl aminopeptidase activity"/>
    <property type="evidence" value="ECO:0007669"/>
    <property type="project" value="UniProtKB-EC"/>
</dbReference>
<dbReference type="GO" id="GO:0005615">
    <property type="term" value="C:extracellular space"/>
    <property type="evidence" value="ECO:0007669"/>
    <property type="project" value="TreeGrafter"/>
</dbReference>
<dbReference type="InterPro" id="IPR045357">
    <property type="entry name" value="Aminopeptidase_N-like_N"/>
</dbReference>
<dbReference type="Gene3D" id="2.60.40.1730">
    <property type="entry name" value="tricorn interacting facor f3 domain"/>
    <property type="match status" value="1"/>
</dbReference>
<comment type="catalytic activity">
    <reaction evidence="1">
        <text>Release of an N-terminal amino acid, Xaa-|-Yaa- from a peptide, amide or arylamide. Xaa is preferably Ala, but may be most amino acids including Pro (slow action). When a terminal hydrophobic residue is followed by a prolyl residue, the two may be released as an intact Xaa-Pro dipeptide.</text>
        <dbReference type="EC" id="3.4.11.2"/>
    </reaction>
</comment>
<reference evidence="15" key="1">
    <citation type="submission" date="2016-10" db="EMBL/GenBank/DDBJ databases">
        <authorList>
            <person name="Varghese N."/>
            <person name="Submissions S."/>
        </authorList>
    </citation>
    <scope>NUCLEOTIDE SEQUENCE [LARGE SCALE GENOMIC DNA]</scope>
    <source>
        <strain evidence="15">DSM 14807</strain>
    </source>
</reference>
<dbReference type="InterPro" id="IPR050344">
    <property type="entry name" value="Peptidase_M1_aminopeptidases"/>
</dbReference>
<dbReference type="Gene3D" id="1.10.390.10">
    <property type="entry name" value="Neutral Protease Domain 2"/>
    <property type="match status" value="1"/>
</dbReference>
<keyword evidence="9" id="KW-0378">Hydrolase</keyword>
<dbReference type="PANTHER" id="PTHR11533:SF174">
    <property type="entry name" value="PUROMYCIN-SENSITIVE AMINOPEPTIDASE-RELATED"/>
    <property type="match status" value="1"/>
</dbReference>
<dbReference type="EMBL" id="FPCJ01000001">
    <property type="protein sequence ID" value="SFV28184.1"/>
    <property type="molecule type" value="Genomic_DNA"/>
</dbReference>
<dbReference type="PRINTS" id="PR00756">
    <property type="entry name" value="ALADIPTASE"/>
</dbReference>
<dbReference type="InterPro" id="IPR014782">
    <property type="entry name" value="Peptidase_M1_dom"/>
</dbReference>
<comment type="similarity">
    <text evidence="3">Belongs to the peptidase M1 family.</text>
</comment>